<dbReference type="InterPro" id="IPR029033">
    <property type="entry name" value="His_PPase_superfam"/>
</dbReference>
<evidence type="ECO:0000256" key="6">
    <source>
        <dbReference type="ARBA" id="ARBA00023180"/>
    </source>
</evidence>
<keyword evidence="3 8" id="KW-0732">Signal</keyword>
<dbReference type="Proteomes" id="UP001281761">
    <property type="component" value="Unassembled WGS sequence"/>
</dbReference>
<keyword evidence="6" id="KW-0325">Glycoprotein</keyword>
<evidence type="ECO:0000256" key="4">
    <source>
        <dbReference type="ARBA" id="ARBA00022801"/>
    </source>
</evidence>
<dbReference type="EC" id="3.1.3.2" evidence="9"/>
<sequence>MIPFLFLWIFVTSFADLISVSLICRHGDRGPRTTVPTWDLPTPEQLTPLGMQQQVDVGEFLRKRYVDDLRLFPTEYSSKDIYVRASNYNRTIMSASSQLAGLYPKGAGPNNLYNYPVLTELKHDDFVARSFQICPTGIDIWEKTKVSQKYLDAMSKYDEQLKKASKLLNVDVNYDTLEKYQNAMECRKQYGGLDPAQEESFQELSHALHTQELFYYPNDNKEWLKVTDGVLFYELFYDNPAQDGMVTANLQEKIALNKKKYRLYSMHDSTVFATLRSLNYSIPSHPYYAAVVIFEFHASGEYPNYKNPYVKFYYQPDEQSARNGDLWVPFTPRGCVKSPVDGDGCTLDSIQKEFSGDTFPISQREKYLTEVCGRKDVDRYAPAPRTTTKGGPKMLHLILIAVLGILLAVSVVLIFTRCQKIFKDRKANKEYFPINN</sequence>
<name>A0ABQ9XJA8_9EUKA</name>
<dbReference type="PANTHER" id="PTHR11567:SF211">
    <property type="entry name" value="PROSTATIC ACID PHOSPHATASE"/>
    <property type="match status" value="1"/>
</dbReference>
<feature type="signal peptide" evidence="8">
    <location>
        <begin position="1"/>
        <end position="15"/>
    </location>
</feature>
<dbReference type="CDD" id="cd07061">
    <property type="entry name" value="HP_HAP_like"/>
    <property type="match status" value="1"/>
</dbReference>
<comment type="catalytic activity">
    <reaction evidence="1">
        <text>a phosphate monoester + H2O = an alcohol + phosphate</text>
        <dbReference type="Rhea" id="RHEA:15017"/>
        <dbReference type="ChEBI" id="CHEBI:15377"/>
        <dbReference type="ChEBI" id="CHEBI:30879"/>
        <dbReference type="ChEBI" id="CHEBI:43474"/>
        <dbReference type="ChEBI" id="CHEBI:67140"/>
        <dbReference type="EC" id="3.1.3.2"/>
    </reaction>
</comment>
<dbReference type="SUPFAM" id="SSF53254">
    <property type="entry name" value="Phosphoglycerate mutase-like"/>
    <property type="match status" value="1"/>
</dbReference>
<evidence type="ECO:0000256" key="2">
    <source>
        <dbReference type="ARBA" id="ARBA00005375"/>
    </source>
</evidence>
<dbReference type="GO" id="GO:0003993">
    <property type="term" value="F:acid phosphatase activity"/>
    <property type="evidence" value="ECO:0007669"/>
    <property type="project" value="UniProtKB-EC"/>
</dbReference>
<dbReference type="PROSITE" id="PS00616">
    <property type="entry name" value="HIS_ACID_PHOSPHAT_1"/>
    <property type="match status" value="1"/>
</dbReference>
<comment type="similarity">
    <text evidence="2">Belongs to the histidine acid phosphatase family.</text>
</comment>
<dbReference type="EMBL" id="JARBJD010000108">
    <property type="protein sequence ID" value="KAK2952111.1"/>
    <property type="molecule type" value="Genomic_DNA"/>
</dbReference>
<evidence type="ECO:0000256" key="3">
    <source>
        <dbReference type="ARBA" id="ARBA00022729"/>
    </source>
</evidence>
<keyword evidence="10" id="KW-1185">Reference proteome</keyword>
<evidence type="ECO:0000313" key="10">
    <source>
        <dbReference type="Proteomes" id="UP001281761"/>
    </source>
</evidence>
<dbReference type="Pfam" id="PF00328">
    <property type="entry name" value="His_Phos_2"/>
    <property type="match status" value="1"/>
</dbReference>
<dbReference type="Gene3D" id="3.40.50.1240">
    <property type="entry name" value="Phosphoglycerate mutase-like"/>
    <property type="match status" value="1"/>
</dbReference>
<feature type="chain" id="PRO_5045482371" evidence="8">
    <location>
        <begin position="16"/>
        <end position="436"/>
    </location>
</feature>
<keyword evidence="7" id="KW-0472">Membrane</keyword>
<dbReference type="PANTHER" id="PTHR11567">
    <property type="entry name" value="ACID PHOSPHATASE-RELATED"/>
    <property type="match status" value="1"/>
</dbReference>
<protein>
    <submittedName>
        <fullName evidence="9">Intestinal acid phosphatase</fullName>
        <ecNumber evidence="9">3.1.3.2</ecNumber>
    </submittedName>
</protein>
<evidence type="ECO:0000256" key="7">
    <source>
        <dbReference type="SAM" id="Phobius"/>
    </source>
</evidence>
<keyword evidence="4 9" id="KW-0378">Hydrolase</keyword>
<keyword evidence="7" id="KW-0812">Transmembrane</keyword>
<dbReference type="InterPro" id="IPR050645">
    <property type="entry name" value="Histidine_acid_phosphatase"/>
</dbReference>
<accession>A0ABQ9XJA8</accession>
<comment type="caution">
    <text evidence="9">The sequence shown here is derived from an EMBL/GenBank/DDBJ whole genome shotgun (WGS) entry which is preliminary data.</text>
</comment>
<proteinExistence type="inferred from homology"/>
<organism evidence="9 10">
    <name type="scientific">Blattamonas nauphoetae</name>
    <dbReference type="NCBI Taxonomy" id="2049346"/>
    <lineage>
        <taxon>Eukaryota</taxon>
        <taxon>Metamonada</taxon>
        <taxon>Preaxostyla</taxon>
        <taxon>Oxymonadida</taxon>
        <taxon>Blattamonas</taxon>
    </lineage>
</organism>
<evidence type="ECO:0000256" key="1">
    <source>
        <dbReference type="ARBA" id="ARBA00000032"/>
    </source>
</evidence>
<feature type="transmembrane region" description="Helical" evidence="7">
    <location>
        <begin position="394"/>
        <end position="416"/>
    </location>
</feature>
<reference evidence="9 10" key="1">
    <citation type="journal article" date="2022" name="bioRxiv">
        <title>Genomics of Preaxostyla Flagellates Illuminates Evolutionary Transitions and the Path Towards Mitochondrial Loss.</title>
        <authorList>
            <person name="Novak L.V.F."/>
            <person name="Treitli S.C."/>
            <person name="Pyrih J."/>
            <person name="Halakuc P."/>
            <person name="Pipaliya S.V."/>
            <person name="Vacek V."/>
            <person name="Brzon O."/>
            <person name="Soukal P."/>
            <person name="Eme L."/>
            <person name="Dacks J.B."/>
            <person name="Karnkowska A."/>
            <person name="Elias M."/>
            <person name="Hampl V."/>
        </authorList>
    </citation>
    <scope>NUCLEOTIDE SEQUENCE [LARGE SCALE GENOMIC DNA]</scope>
    <source>
        <strain evidence="9">NAU3</strain>
        <tissue evidence="9">Gut</tissue>
    </source>
</reference>
<evidence type="ECO:0000313" key="9">
    <source>
        <dbReference type="EMBL" id="KAK2952111.1"/>
    </source>
</evidence>
<keyword evidence="7" id="KW-1133">Transmembrane helix</keyword>
<evidence type="ECO:0000256" key="8">
    <source>
        <dbReference type="SAM" id="SignalP"/>
    </source>
</evidence>
<dbReference type="InterPro" id="IPR000560">
    <property type="entry name" value="His_Pase_clade-2"/>
</dbReference>
<dbReference type="InterPro" id="IPR033379">
    <property type="entry name" value="Acid_Pase_AS"/>
</dbReference>
<keyword evidence="5" id="KW-1015">Disulfide bond</keyword>
<evidence type="ECO:0000256" key="5">
    <source>
        <dbReference type="ARBA" id="ARBA00023157"/>
    </source>
</evidence>
<gene>
    <name evidence="9" type="ORF">BLNAU_12962</name>
</gene>